<comment type="caution">
    <text evidence="2">The sequence shown here is derived from an EMBL/GenBank/DDBJ whole genome shotgun (WGS) entry which is preliminary data.</text>
</comment>
<reference evidence="2 3" key="1">
    <citation type="journal article" date="2019" name="Sci. Rep.">
        <title>Orb-weaving spider Araneus ventricosus genome elucidates the spidroin gene catalogue.</title>
        <authorList>
            <person name="Kono N."/>
            <person name="Nakamura H."/>
            <person name="Ohtoshi R."/>
            <person name="Moran D.A.P."/>
            <person name="Shinohara A."/>
            <person name="Yoshida Y."/>
            <person name="Fujiwara M."/>
            <person name="Mori M."/>
            <person name="Tomita M."/>
            <person name="Arakawa K."/>
        </authorList>
    </citation>
    <scope>NUCLEOTIDE SEQUENCE [LARGE SCALE GENOMIC DNA]</scope>
</reference>
<evidence type="ECO:0000313" key="2">
    <source>
        <dbReference type="EMBL" id="GBM00011.1"/>
    </source>
</evidence>
<name>A0A4Y2C6D1_ARAVE</name>
<protein>
    <submittedName>
        <fullName evidence="2">Uncharacterized protein</fullName>
    </submittedName>
</protein>
<accession>A0A4Y2C6D1</accession>
<sequence length="92" mass="10279">MILRATGPIHDRSSVESGFEPGILPPPSRGLTTKPSRPFYKPSETNLKLNICKESIQLFYNAHMDVCSYAIRPMVNESPFVANCNDDDPLIK</sequence>
<feature type="region of interest" description="Disordered" evidence="1">
    <location>
        <begin position="1"/>
        <end position="36"/>
    </location>
</feature>
<proteinExistence type="predicted"/>
<gene>
    <name evidence="2" type="ORF">AVEN_214090_1</name>
</gene>
<dbReference type="Proteomes" id="UP000499080">
    <property type="component" value="Unassembled WGS sequence"/>
</dbReference>
<dbReference type="AlphaFoldDB" id="A0A4Y2C6D1"/>
<dbReference type="EMBL" id="BGPR01000153">
    <property type="protein sequence ID" value="GBM00011.1"/>
    <property type="molecule type" value="Genomic_DNA"/>
</dbReference>
<keyword evidence="3" id="KW-1185">Reference proteome</keyword>
<evidence type="ECO:0000256" key="1">
    <source>
        <dbReference type="SAM" id="MobiDB-lite"/>
    </source>
</evidence>
<evidence type="ECO:0000313" key="3">
    <source>
        <dbReference type="Proteomes" id="UP000499080"/>
    </source>
</evidence>
<organism evidence="2 3">
    <name type="scientific">Araneus ventricosus</name>
    <name type="common">Orbweaver spider</name>
    <name type="synonym">Epeira ventricosa</name>
    <dbReference type="NCBI Taxonomy" id="182803"/>
    <lineage>
        <taxon>Eukaryota</taxon>
        <taxon>Metazoa</taxon>
        <taxon>Ecdysozoa</taxon>
        <taxon>Arthropoda</taxon>
        <taxon>Chelicerata</taxon>
        <taxon>Arachnida</taxon>
        <taxon>Araneae</taxon>
        <taxon>Araneomorphae</taxon>
        <taxon>Entelegynae</taxon>
        <taxon>Araneoidea</taxon>
        <taxon>Araneidae</taxon>
        <taxon>Araneus</taxon>
    </lineage>
</organism>